<evidence type="ECO:0000256" key="1">
    <source>
        <dbReference type="ARBA" id="ARBA00000110"/>
    </source>
</evidence>
<proteinExistence type="predicted"/>
<dbReference type="InterPro" id="IPR042158">
    <property type="entry name" value="PLCXD1/2/3"/>
</dbReference>
<evidence type="ECO:0000256" key="5">
    <source>
        <dbReference type="ARBA" id="ARBA00023239"/>
    </source>
</evidence>
<gene>
    <name evidence="6" type="ORF">HPB48_008247</name>
</gene>
<dbReference type="OrthoDB" id="1046782at2759"/>
<dbReference type="EMBL" id="JABSTR010000011">
    <property type="protein sequence ID" value="KAH9381033.1"/>
    <property type="molecule type" value="Genomic_DNA"/>
</dbReference>
<keyword evidence="5" id="KW-0456">Lyase</keyword>
<dbReference type="PROSITE" id="PS50007">
    <property type="entry name" value="PIPLC_X_DOMAIN"/>
    <property type="match status" value="1"/>
</dbReference>
<dbReference type="VEuPathDB" id="VectorBase:HLOH_064073"/>
<evidence type="ECO:0008006" key="8">
    <source>
        <dbReference type="Google" id="ProtNLM"/>
    </source>
</evidence>
<dbReference type="GO" id="GO:0046872">
    <property type="term" value="F:metal ion binding"/>
    <property type="evidence" value="ECO:0007669"/>
    <property type="project" value="UniProtKB-KW"/>
</dbReference>
<evidence type="ECO:0000313" key="6">
    <source>
        <dbReference type="EMBL" id="KAH9381033.1"/>
    </source>
</evidence>
<dbReference type="InterPro" id="IPR051057">
    <property type="entry name" value="PI-PLC_domain"/>
</dbReference>
<keyword evidence="2" id="KW-0479">Metal-binding</keyword>
<keyword evidence="4" id="KW-1015">Disulfide bond</keyword>
<dbReference type="AlphaFoldDB" id="A0A9J6H221"/>
<dbReference type="GO" id="GO:0008081">
    <property type="term" value="F:phosphoric diester hydrolase activity"/>
    <property type="evidence" value="ECO:0007669"/>
    <property type="project" value="InterPro"/>
</dbReference>
<dbReference type="CDD" id="cd08616">
    <property type="entry name" value="PI-PLCXD1c"/>
    <property type="match status" value="1"/>
</dbReference>
<keyword evidence="3" id="KW-0460">Magnesium</keyword>
<dbReference type="GO" id="GO:0006629">
    <property type="term" value="P:lipid metabolic process"/>
    <property type="evidence" value="ECO:0007669"/>
    <property type="project" value="InterPro"/>
</dbReference>
<sequence>MSLISRFFLTCQIFVLYKYLHSDVQIIWVWCLYATSTEHQLDAACVLSEPSDVRDPEYAVDMAAVTDVNASSELESWMGNLPEELHNVPINHLAIPGSHDSCSYTISPQAEIAPDNEYYGNTLVKLLGPIGKQILYSWSVTQNITTKEQLRSGIRYFDLRVAVRNDPNDENLYLIHGLFGAVVDNFLVEVKEFLESHRNEVILLHFQHFYNMTDTHHNRLLNKLTSAFGPLMCQFTTDIGNITLASLWRRGYQMITFYAHEKLAKYHPYLWPTSYIPNPWPDDDDATRLVTFWNRTLQQGRDPKKFFVLQGVGTPQASTVTMHICNSLRVYIAPKINAALESWLSNQTPGSGAHTCNVVMCDFVEMNEHRIPKMVVEMNHKLLLENVSESLGEEMV</sequence>
<organism evidence="6 7">
    <name type="scientific">Haemaphysalis longicornis</name>
    <name type="common">Bush tick</name>
    <dbReference type="NCBI Taxonomy" id="44386"/>
    <lineage>
        <taxon>Eukaryota</taxon>
        <taxon>Metazoa</taxon>
        <taxon>Ecdysozoa</taxon>
        <taxon>Arthropoda</taxon>
        <taxon>Chelicerata</taxon>
        <taxon>Arachnida</taxon>
        <taxon>Acari</taxon>
        <taxon>Parasitiformes</taxon>
        <taxon>Ixodida</taxon>
        <taxon>Ixodoidea</taxon>
        <taxon>Ixodidae</taxon>
        <taxon>Haemaphysalinae</taxon>
        <taxon>Haemaphysalis</taxon>
    </lineage>
</organism>
<protein>
    <recommendedName>
        <fullName evidence="8">Phosphatidylinositol-specific phospholipase C X domain-containing protein</fullName>
    </recommendedName>
</protein>
<evidence type="ECO:0000256" key="2">
    <source>
        <dbReference type="ARBA" id="ARBA00022723"/>
    </source>
</evidence>
<dbReference type="PANTHER" id="PTHR13593:SF113">
    <property type="entry name" value="SI:DKEY-266F7.9"/>
    <property type="match status" value="1"/>
</dbReference>
<dbReference type="Proteomes" id="UP000821853">
    <property type="component" value="Chromosome 9"/>
</dbReference>
<dbReference type="OMA" id="NHFYAME"/>
<dbReference type="PANTHER" id="PTHR13593">
    <property type="match status" value="1"/>
</dbReference>
<name>A0A9J6H221_HAELO</name>
<dbReference type="GO" id="GO:0016829">
    <property type="term" value="F:lyase activity"/>
    <property type="evidence" value="ECO:0007669"/>
    <property type="project" value="UniProtKB-KW"/>
</dbReference>
<reference evidence="6 7" key="1">
    <citation type="journal article" date="2020" name="Cell">
        <title>Large-Scale Comparative Analyses of Tick Genomes Elucidate Their Genetic Diversity and Vector Capacities.</title>
        <authorList>
            <consortium name="Tick Genome and Microbiome Consortium (TIGMIC)"/>
            <person name="Jia N."/>
            <person name="Wang J."/>
            <person name="Shi W."/>
            <person name="Du L."/>
            <person name="Sun Y."/>
            <person name="Zhan W."/>
            <person name="Jiang J.F."/>
            <person name="Wang Q."/>
            <person name="Zhang B."/>
            <person name="Ji P."/>
            <person name="Bell-Sakyi L."/>
            <person name="Cui X.M."/>
            <person name="Yuan T.T."/>
            <person name="Jiang B.G."/>
            <person name="Yang W.F."/>
            <person name="Lam T.T."/>
            <person name="Chang Q.C."/>
            <person name="Ding S.J."/>
            <person name="Wang X.J."/>
            <person name="Zhu J.G."/>
            <person name="Ruan X.D."/>
            <person name="Zhao L."/>
            <person name="Wei J.T."/>
            <person name="Ye R.Z."/>
            <person name="Que T.C."/>
            <person name="Du C.H."/>
            <person name="Zhou Y.H."/>
            <person name="Cheng J.X."/>
            <person name="Dai P.F."/>
            <person name="Guo W.B."/>
            <person name="Han X.H."/>
            <person name="Huang E.J."/>
            <person name="Li L.F."/>
            <person name="Wei W."/>
            <person name="Gao Y.C."/>
            <person name="Liu J.Z."/>
            <person name="Shao H.Z."/>
            <person name="Wang X."/>
            <person name="Wang C.C."/>
            <person name="Yang T.C."/>
            <person name="Huo Q.B."/>
            <person name="Li W."/>
            <person name="Chen H.Y."/>
            <person name="Chen S.E."/>
            <person name="Zhou L.G."/>
            <person name="Ni X.B."/>
            <person name="Tian J.H."/>
            <person name="Sheng Y."/>
            <person name="Liu T."/>
            <person name="Pan Y.S."/>
            <person name="Xia L.Y."/>
            <person name="Li J."/>
            <person name="Zhao F."/>
            <person name="Cao W.C."/>
        </authorList>
    </citation>
    <scope>NUCLEOTIDE SEQUENCE [LARGE SCALE GENOMIC DNA]</scope>
    <source>
        <strain evidence="6">HaeL-2018</strain>
    </source>
</reference>
<comment type="catalytic activity">
    <reaction evidence="1">
        <text>an N-(acyl)-sphingosylphosphoethanolamine = an N-(acyl)-sphingosyl-1,3-cyclic phosphate + ethanolamine</text>
        <dbReference type="Rhea" id="RHEA:60648"/>
        <dbReference type="ChEBI" id="CHEBI:57603"/>
        <dbReference type="ChEBI" id="CHEBI:143891"/>
        <dbReference type="ChEBI" id="CHEBI:143892"/>
    </reaction>
</comment>
<keyword evidence="7" id="KW-1185">Reference proteome</keyword>
<comment type="caution">
    <text evidence="6">The sequence shown here is derived from an EMBL/GenBank/DDBJ whole genome shotgun (WGS) entry which is preliminary data.</text>
</comment>
<dbReference type="Gene3D" id="3.20.20.190">
    <property type="entry name" value="Phosphatidylinositol (PI) phosphodiesterase"/>
    <property type="match status" value="1"/>
</dbReference>
<accession>A0A9J6H221</accession>
<dbReference type="SUPFAM" id="SSF51695">
    <property type="entry name" value="PLC-like phosphodiesterases"/>
    <property type="match status" value="1"/>
</dbReference>
<evidence type="ECO:0000256" key="4">
    <source>
        <dbReference type="ARBA" id="ARBA00023157"/>
    </source>
</evidence>
<evidence type="ECO:0000256" key="3">
    <source>
        <dbReference type="ARBA" id="ARBA00022842"/>
    </source>
</evidence>
<evidence type="ECO:0000313" key="7">
    <source>
        <dbReference type="Proteomes" id="UP000821853"/>
    </source>
</evidence>
<dbReference type="InterPro" id="IPR017946">
    <property type="entry name" value="PLC-like_Pdiesterase_TIM-brl"/>
</dbReference>